<organism evidence="1 2">
    <name type="scientific">Collybiopsis luxurians FD-317 M1</name>
    <dbReference type="NCBI Taxonomy" id="944289"/>
    <lineage>
        <taxon>Eukaryota</taxon>
        <taxon>Fungi</taxon>
        <taxon>Dikarya</taxon>
        <taxon>Basidiomycota</taxon>
        <taxon>Agaricomycotina</taxon>
        <taxon>Agaricomycetes</taxon>
        <taxon>Agaricomycetidae</taxon>
        <taxon>Agaricales</taxon>
        <taxon>Marasmiineae</taxon>
        <taxon>Omphalotaceae</taxon>
        <taxon>Collybiopsis</taxon>
        <taxon>Collybiopsis luxurians</taxon>
    </lineage>
</organism>
<name>A0A0D0BX18_9AGAR</name>
<dbReference type="Proteomes" id="UP000053593">
    <property type="component" value="Unassembled WGS sequence"/>
</dbReference>
<proteinExistence type="predicted"/>
<dbReference type="EMBL" id="KN834817">
    <property type="protein sequence ID" value="KIK54304.1"/>
    <property type="molecule type" value="Genomic_DNA"/>
</dbReference>
<dbReference type="AlphaFoldDB" id="A0A0D0BX18"/>
<evidence type="ECO:0000313" key="1">
    <source>
        <dbReference type="EMBL" id="KIK54304.1"/>
    </source>
</evidence>
<dbReference type="HOGENOM" id="CLU_2922826_0_0_1"/>
<accession>A0A0D0BX18</accession>
<sequence length="61" mass="6970">MSTRYMSQTTALAALVIFDQPVYMWSEERGRAEWYSRMIINRINSGVSCNANKPVLISLQA</sequence>
<reference evidence="1 2" key="1">
    <citation type="submission" date="2014-04" db="EMBL/GenBank/DDBJ databases">
        <title>Evolutionary Origins and Diversification of the Mycorrhizal Mutualists.</title>
        <authorList>
            <consortium name="DOE Joint Genome Institute"/>
            <consortium name="Mycorrhizal Genomics Consortium"/>
            <person name="Kohler A."/>
            <person name="Kuo A."/>
            <person name="Nagy L.G."/>
            <person name="Floudas D."/>
            <person name="Copeland A."/>
            <person name="Barry K.W."/>
            <person name="Cichocki N."/>
            <person name="Veneault-Fourrey C."/>
            <person name="LaButti K."/>
            <person name="Lindquist E.A."/>
            <person name="Lipzen A."/>
            <person name="Lundell T."/>
            <person name="Morin E."/>
            <person name="Murat C."/>
            <person name="Riley R."/>
            <person name="Ohm R."/>
            <person name="Sun H."/>
            <person name="Tunlid A."/>
            <person name="Henrissat B."/>
            <person name="Grigoriev I.V."/>
            <person name="Hibbett D.S."/>
            <person name="Martin F."/>
        </authorList>
    </citation>
    <scope>NUCLEOTIDE SEQUENCE [LARGE SCALE GENOMIC DNA]</scope>
    <source>
        <strain evidence="1 2">FD-317 M1</strain>
    </source>
</reference>
<keyword evidence="2" id="KW-1185">Reference proteome</keyword>
<gene>
    <name evidence="1" type="ORF">GYMLUDRAFT_48863</name>
</gene>
<protein>
    <submittedName>
        <fullName evidence="1">Uncharacterized protein</fullName>
    </submittedName>
</protein>
<evidence type="ECO:0000313" key="2">
    <source>
        <dbReference type="Proteomes" id="UP000053593"/>
    </source>
</evidence>